<gene>
    <name evidence="1" type="ORF">A3B10_02120</name>
</gene>
<proteinExistence type="predicted"/>
<name>A0A1F5Q5C1_9BACT</name>
<accession>A0A1F5Q5C1</accession>
<evidence type="ECO:0000313" key="2">
    <source>
        <dbReference type="Proteomes" id="UP000177281"/>
    </source>
</evidence>
<evidence type="ECO:0000313" key="1">
    <source>
        <dbReference type="EMBL" id="OGE97369.1"/>
    </source>
</evidence>
<organism evidence="1 2">
    <name type="scientific">Candidatus Doudnabacteria bacterium RIFCSPLOWO2_01_FULL_44_21</name>
    <dbReference type="NCBI Taxonomy" id="1817841"/>
    <lineage>
        <taxon>Bacteria</taxon>
        <taxon>Candidatus Doudnaibacteriota</taxon>
    </lineage>
</organism>
<sequence length="69" mass="7964">MANPEIINYIPPAEDQDSDCTACHQVYGTNPYCSRCKKTMTTEDIARRKKITEFRGDVQRRILKNKKTA</sequence>
<dbReference type="STRING" id="1817841.A3B10_02120"/>
<reference evidence="1 2" key="1">
    <citation type="journal article" date="2016" name="Nat. Commun.">
        <title>Thousands of microbial genomes shed light on interconnected biogeochemical processes in an aquifer system.</title>
        <authorList>
            <person name="Anantharaman K."/>
            <person name="Brown C.T."/>
            <person name="Hug L.A."/>
            <person name="Sharon I."/>
            <person name="Castelle C.J."/>
            <person name="Probst A.J."/>
            <person name="Thomas B.C."/>
            <person name="Singh A."/>
            <person name="Wilkins M.J."/>
            <person name="Karaoz U."/>
            <person name="Brodie E.L."/>
            <person name="Williams K.H."/>
            <person name="Hubbard S.S."/>
            <person name="Banfield J.F."/>
        </authorList>
    </citation>
    <scope>NUCLEOTIDE SEQUENCE [LARGE SCALE GENOMIC DNA]</scope>
</reference>
<protein>
    <submittedName>
        <fullName evidence="1">Uncharacterized protein</fullName>
    </submittedName>
</protein>
<comment type="caution">
    <text evidence="1">The sequence shown here is derived from an EMBL/GenBank/DDBJ whole genome shotgun (WGS) entry which is preliminary data.</text>
</comment>
<dbReference type="Proteomes" id="UP000177281">
    <property type="component" value="Unassembled WGS sequence"/>
</dbReference>
<dbReference type="EMBL" id="MFFB01000001">
    <property type="protein sequence ID" value="OGE97369.1"/>
    <property type="molecule type" value="Genomic_DNA"/>
</dbReference>
<dbReference type="AlphaFoldDB" id="A0A1F5Q5C1"/>